<dbReference type="KEGG" id="camu:CA2015_0030"/>
<sequence length="454" mass="49802">MSNNFQAGAASVDTTPPLGTIINGDFVTHYAQKIHDPLHAKALVLKNDTRTLVLVVVDICILGKELLDGTKAIIEKQFGIPSEQVLISATHTHASGAVEDVHMVPADLAYRKRLPGLIVEAVGKAIDKLRPAQLAFGTADAPEYVMCRRYWMKDSYTPLNPVTGKADTIKTNPFGVEEEIIKPLNTPDPELGFLAVKGLDDKWIAILGNYSLHYVGDWENGTISADYFGRFAAALKEKLDAGPDFVGIMSNGTSGDINIWDFSGQKEFPKGELAKSTKIANDLADKVLEGLEGVQWDQAPYLHSSFANIKAGRRMPDKDELETARGILAIGGLEDLKPDTQGWRKLYAREQMLLNEFADAAESAVQVLHIGEGKIGALPGEFFAETGLKLKAEVKCPYFTISLANDNVGYVPPAHEIEKGGYETWRCRISNLLPDAEDLFRKKLLELIHDDKNS</sequence>
<accession>A0A0H4P9V4</accession>
<dbReference type="RefSeq" id="WP_048640057.1">
    <property type="nucleotide sequence ID" value="NZ_CP012040.1"/>
</dbReference>
<name>A0A0H4P9V4_9BACT</name>
<dbReference type="EMBL" id="CP012040">
    <property type="protein sequence ID" value="AKP49518.1"/>
    <property type="molecule type" value="Genomic_DNA"/>
</dbReference>
<evidence type="ECO:0000313" key="1">
    <source>
        <dbReference type="EMBL" id="AKP49518.1"/>
    </source>
</evidence>
<organism evidence="1 2">
    <name type="scientific">Cyclobacterium amurskyense</name>
    <dbReference type="NCBI Taxonomy" id="320787"/>
    <lineage>
        <taxon>Bacteria</taxon>
        <taxon>Pseudomonadati</taxon>
        <taxon>Bacteroidota</taxon>
        <taxon>Cytophagia</taxon>
        <taxon>Cytophagales</taxon>
        <taxon>Cyclobacteriaceae</taxon>
        <taxon>Cyclobacterium</taxon>
    </lineage>
</organism>
<reference evidence="1 2" key="1">
    <citation type="submission" date="2015-07" db="EMBL/GenBank/DDBJ databases">
        <authorList>
            <person name="Kim K.M."/>
        </authorList>
    </citation>
    <scope>NUCLEOTIDE SEQUENCE [LARGE SCALE GENOMIC DNA]</scope>
    <source>
        <strain evidence="1 2">KCTC 12363</strain>
    </source>
</reference>
<gene>
    <name evidence="1" type="ORF">CA2015_0030</name>
</gene>
<keyword evidence="2" id="KW-1185">Reference proteome</keyword>
<dbReference type="STRING" id="320787.CA2015_0030"/>
<dbReference type="Proteomes" id="UP000036520">
    <property type="component" value="Chromosome"/>
</dbReference>
<dbReference type="AlphaFoldDB" id="A0A0H4P9V4"/>
<dbReference type="OrthoDB" id="337762at2"/>
<proteinExistence type="predicted"/>
<evidence type="ECO:0000313" key="2">
    <source>
        <dbReference type="Proteomes" id="UP000036520"/>
    </source>
</evidence>
<dbReference type="PATRIC" id="fig|320787.5.peg.33"/>
<protein>
    <submittedName>
        <fullName evidence="1">Alkaline ceramidase domain protein</fullName>
    </submittedName>
</protein>